<reference evidence="3 4" key="1">
    <citation type="submission" date="2019-02" db="EMBL/GenBank/DDBJ databases">
        <title>Deep-cultivation of Planctomycetes and their phenomic and genomic characterization uncovers novel biology.</title>
        <authorList>
            <person name="Wiegand S."/>
            <person name="Jogler M."/>
            <person name="Boedeker C."/>
            <person name="Pinto D."/>
            <person name="Vollmers J."/>
            <person name="Rivas-Marin E."/>
            <person name="Kohn T."/>
            <person name="Peeters S.H."/>
            <person name="Heuer A."/>
            <person name="Rast P."/>
            <person name="Oberbeckmann S."/>
            <person name="Bunk B."/>
            <person name="Jeske O."/>
            <person name="Meyerdierks A."/>
            <person name="Storesund J.E."/>
            <person name="Kallscheuer N."/>
            <person name="Luecker S."/>
            <person name="Lage O.M."/>
            <person name="Pohl T."/>
            <person name="Merkel B.J."/>
            <person name="Hornburger P."/>
            <person name="Mueller R.-W."/>
            <person name="Bruemmer F."/>
            <person name="Labrenz M."/>
            <person name="Spormann A.M."/>
            <person name="Op den Camp H."/>
            <person name="Overmann J."/>
            <person name="Amann R."/>
            <person name="Jetten M.S.M."/>
            <person name="Mascher T."/>
            <person name="Medema M.H."/>
            <person name="Devos D.P."/>
            <person name="Kaster A.-K."/>
            <person name="Ovreas L."/>
            <person name="Rohde M."/>
            <person name="Galperin M.Y."/>
            <person name="Jogler C."/>
        </authorList>
    </citation>
    <scope>NUCLEOTIDE SEQUENCE [LARGE SCALE GENOMIC DNA]</scope>
    <source>
        <strain evidence="3 4">Q31a</strain>
    </source>
</reference>
<evidence type="ECO:0000259" key="2">
    <source>
        <dbReference type="Pfam" id="PF01261"/>
    </source>
</evidence>
<dbReference type="AlphaFoldDB" id="A0A518GCA2"/>
<dbReference type="KEGG" id="ahel:Q31a_45970"/>
<gene>
    <name evidence="3" type="ORF">Q31a_45970</name>
</gene>
<dbReference type="InterPro" id="IPR013022">
    <property type="entry name" value="Xyl_isomerase-like_TIM-brl"/>
</dbReference>
<dbReference type="InterPro" id="IPR036237">
    <property type="entry name" value="Xyl_isomerase-like_sf"/>
</dbReference>
<accession>A0A518GCA2</accession>
<dbReference type="Proteomes" id="UP000318017">
    <property type="component" value="Chromosome"/>
</dbReference>
<protein>
    <submittedName>
        <fullName evidence="3">Xylose isomerase-like TIM barrel</fullName>
    </submittedName>
</protein>
<dbReference type="GO" id="GO:0016853">
    <property type="term" value="F:isomerase activity"/>
    <property type="evidence" value="ECO:0007669"/>
    <property type="project" value="UniProtKB-KW"/>
</dbReference>
<dbReference type="InterPro" id="IPR050312">
    <property type="entry name" value="IolE/XylAMocC-like"/>
</dbReference>
<evidence type="ECO:0000256" key="1">
    <source>
        <dbReference type="SAM" id="SignalP"/>
    </source>
</evidence>
<dbReference type="PANTHER" id="PTHR12110:SF53">
    <property type="entry name" value="BLR5974 PROTEIN"/>
    <property type="match status" value="1"/>
</dbReference>
<organism evidence="3 4">
    <name type="scientific">Aureliella helgolandensis</name>
    <dbReference type="NCBI Taxonomy" id="2527968"/>
    <lineage>
        <taxon>Bacteria</taxon>
        <taxon>Pseudomonadati</taxon>
        <taxon>Planctomycetota</taxon>
        <taxon>Planctomycetia</taxon>
        <taxon>Pirellulales</taxon>
        <taxon>Pirellulaceae</taxon>
        <taxon>Aureliella</taxon>
    </lineage>
</organism>
<dbReference type="Gene3D" id="3.20.20.150">
    <property type="entry name" value="Divalent-metal-dependent TIM barrel enzymes"/>
    <property type="match status" value="1"/>
</dbReference>
<keyword evidence="1" id="KW-0732">Signal</keyword>
<dbReference type="RefSeq" id="WP_145082210.1">
    <property type="nucleotide sequence ID" value="NZ_CP036298.1"/>
</dbReference>
<dbReference type="EMBL" id="CP036298">
    <property type="protein sequence ID" value="QDV26225.1"/>
    <property type="molecule type" value="Genomic_DNA"/>
</dbReference>
<proteinExistence type="predicted"/>
<evidence type="ECO:0000313" key="3">
    <source>
        <dbReference type="EMBL" id="QDV26225.1"/>
    </source>
</evidence>
<keyword evidence="4" id="KW-1185">Reference proteome</keyword>
<dbReference type="SUPFAM" id="SSF51658">
    <property type="entry name" value="Xylose isomerase-like"/>
    <property type="match status" value="1"/>
</dbReference>
<dbReference type="Pfam" id="PF01261">
    <property type="entry name" value="AP_endonuc_2"/>
    <property type="match status" value="1"/>
</dbReference>
<sequence precursor="true">MQRRSFMLNGSLLLALAASSPCLAIPPFKRAKPGRMRLSLAAYSMRQYLQPKPDEPHKMDLFDFVDYCREQGLDGAELTSYYFPEDVDNDYLVRLKQHCHVTGITITGGAIRNDFCSNDPEKLEASLAHTRQWVDRYAILGAPAIRVFAGNQPKDEELSVTLERCAKTCQKACDYAASKGVFLALENHGGVTAHAKDLLEIVRQVESPALGINFDSGNFRSAADPYSELVKIAPYAVNAQIKVEMHIDGKTVPADLSRIVQILQDSGYSGWVALEYEAQENPLEAIPKWLGELRQRLS</sequence>
<name>A0A518GCA2_9BACT</name>
<feature type="domain" description="Xylose isomerase-like TIM barrel" evidence="2">
    <location>
        <begin position="65"/>
        <end position="290"/>
    </location>
</feature>
<evidence type="ECO:0000313" key="4">
    <source>
        <dbReference type="Proteomes" id="UP000318017"/>
    </source>
</evidence>
<keyword evidence="3" id="KW-0413">Isomerase</keyword>
<dbReference type="PANTHER" id="PTHR12110">
    <property type="entry name" value="HYDROXYPYRUVATE ISOMERASE"/>
    <property type="match status" value="1"/>
</dbReference>
<dbReference type="OrthoDB" id="259215at2"/>
<feature type="signal peptide" evidence="1">
    <location>
        <begin position="1"/>
        <end position="24"/>
    </location>
</feature>
<feature type="chain" id="PRO_5021975761" evidence="1">
    <location>
        <begin position="25"/>
        <end position="298"/>
    </location>
</feature>